<dbReference type="PROSITE" id="PS52038">
    <property type="entry name" value="TOPO_IB_2"/>
    <property type="match status" value="1"/>
</dbReference>
<evidence type="ECO:0000313" key="9">
    <source>
        <dbReference type="EMBL" id="EDY63007.2"/>
    </source>
</evidence>
<evidence type="ECO:0000256" key="5">
    <source>
        <dbReference type="ARBA" id="ARBA00023125"/>
    </source>
</evidence>
<reference evidence="10" key="2">
    <citation type="submission" date="2009-10" db="EMBL/GenBank/DDBJ databases">
        <title>The genome sequence of Streptomyces pristinaespiralis strain ATCC 25486.</title>
        <authorList>
            <consortium name="The Broad Institute Genome Sequencing Platform"/>
            <consortium name="Broad Institute Microbial Sequencing Center"/>
            <person name="Fischbach M."/>
            <person name="Godfrey P."/>
            <person name="Ward D."/>
            <person name="Young S."/>
            <person name="Zeng Q."/>
            <person name="Koehrsen M."/>
            <person name="Alvarado L."/>
            <person name="Berlin A.M."/>
            <person name="Bochicchio J."/>
            <person name="Borenstein D."/>
            <person name="Chapman S.B."/>
            <person name="Chen Z."/>
            <person name="Engels R."/>
            <person name="Freedman E."/>
            <person name="Gellesch M."/>
            <person name="Goldberg J."/>
            <person name="Griggs A."/>
            <person name="Gujja S."/>
            <person name="Heilman E.R."/>
            <person name="Heiman D.I."/>
            <person name="Hepburn T.A."/>
            <person name="Howarth C."/>
            <person name="Jen D."/>
            <person name="Larson L."/>
            <person name="Lewis B."/>
            <person name="Mehta T."/>
            <person name="Park D."/>
            <person name="Pearson M."/>
            <person name="Richards J."/>
            <person name="Roberts A."/>
            <person name="Saif S."/>
            <person name="Shea T.D."/>
            <person name="Shenoy N."/>
            <person name="Sisk P."/>
            <person name="Stolte C."/>
            <person name="Sykes S.N."/>
            <person name="Thomson T."/>
            <person name="Walk T."/>
            <person name="White J."/>
            <person name="Yandava C."/>
            <person name="Straight P."/>
            <person name="Clardy J."/>
            <person name="Hung D."/>
            <person name="Kolter R."/>
            <person name="Mekalanos J."/>
            <person name="Walker S."/>
            <person name="Walsh C.T."/>
            <person name="Wieland-Brown L.C."/>
            <person name="Haas B."/>
            <person name="Nusbaum C."/>
            <person name="Birren B."/>
        </authorList>
    </citation>
    <scope>NUCLEOTIDE SEQUENCE [LARGE SCALE GENOMIC DNA]</scope>
    <source>
        <strain evidence="10">ATCC 25486 / DSM 40338 / CBS 914.69 / JCM 4507 / NBRC 13074 / NRRL 2958 / 5647</strain>
    </source>
</reference>
<dbReference type="Gene3D" id="3.90.15.10">
    <property type="entry name" value="Topoisomerase I, Chain A, domain 3"/>
    <property type="match status" value="1"/>
</dbReference>
<dbReference type="GO" id="GO:0003677">
    <property type="term" value="F:DNA binding"/>
    <property type="evidence" value="ECO:0007669"/>
    <property type="project" value="UniProtKB-KW"/>
</dbReference>
<dbReference type="InterPro" id="IPR013500">
    <property type="entry name" value="TopoI_cat_euk"/>
</dbReference>
<comment type="catalytic activity">
    <reaction evidence="1">
        <text>ATP-independent breakage of single-stranded DNA, followed by passage and rejoining.</text>
        <dbReference type="EC" id="5.6.2.1"/>
    </reaction>
</comment>
<dbReference type="HOGENOM" id="CLU_573536_0_0_11"/>
<sequence>MWICARPNGHLQAVGTDAAGRRQYLYHPRFRAEQERAKHGHVLDVAETLPAVREAVEGHLGDRGLTRKRVLATAVRLLDLGFFRIGSDQYTELNNSYGLTTLLREHSTCQGGAVLFTYTGKHGREVVQTVADPAACRSPTALLRRRGGGDRLLAYWERPAWHNVSSADVNAYLKELAGLEITAKDFRTWHATVMAAVALAVPQSVARSETARRRAIARAVREVSEYLGNTPAICRSSYINPRVIELYEEGVTIAAALPRLGDEGAYGIPATRGPAERAVLHMLRADDPPEGRSWHRPPPRSRRAGQDLAGSGAGRPTAPAARGSVPHAEVGHEPGRVPVTARRARRHRLLDLGEIVGGERQLHRGQRLGQPLAGARADQRHDVLALCGHPGDGQLGDGAPLRLRDPAQSLHQGEVVLHVPAGEARAEASEVAGTGGAAGVPVPGDETAAEDAVRGQADAELPQRGQDVRLHRPGDQ</sequence>
<evidence type="ECO:0000259" key="8">
    <source>
        <dbReference type="Pfam" id="PF01028"/>
    </source>
</evidence>
<feature type="region of interest" description="Disordered" evidence="7">
    <location>
        <begin position="428"/>
        <end position="476"/>
    </location>
</feature>
<keyword evidence="10" id="KW-1185">Reference proteome</keyword>
<evidence type="ECO:0000256" key="7">
    <source>
        <dbReference type="SAM" id="MobiDB-lite"/>
    </source>
</evidence>
<evidence type="ECO:0000313" key="10">
    <source>
        <dbReference type="Proteomes" id="UP000002805"/>
    </source>
</evidence>
<proteinExistence type="inferred from homology"/>
<dbReference type="InterPro" id="IPR014711">
    <property type="entry name" value="TopoI_cat_a-hlx-sub_euk"/>
</dbReference>
<dbReference type="InterPro" id="IPR011010">
    <property type="entry name" value="DNA_brk_join_enz"/>
</dbReference>
<dbReference type="InterPro" id="IPR001631">
    <property type="entry name" value="TopoI"/>
</dbReference>
<evidence type="ECO:0000256" key="2">
    <source>
        <dbReference type="ARBA" id="ARBA00006645"/>
    </source>
</evidence>
<keyword evidence="5" id="KW-0238">DNA-binding</keyword>
<name>B5H816_STRE2</name>
<dbReference type="Pfam" id="PF01028">
    <property type="entry name" value="Topoisom_I"/>
    <property type="match status" value="1"/>
</dbReference>
<reference evidence="10" key="1">
    <citation type="submission" date="2008-02" db="EMBL/GenBank/DDBJ databases">
        <authorList>
            <consortium name="The Broad Institute Genome Sequencing Platform"/>
            <person name="Fischbach M."/>
            <person name="Ward D."/>
            <person name="Young S."/>
            <person name="Jaffe D."/>
            <person name="Gnerre S."/>
            <person name="Berlin A."/>
            <person name="Heiman D."/>
            <person name="Hepburn T."/>
            <person name="Sykes S."/>
            <person name="Alvarado L."/>
            <person name="Kodira C.D."/>
            <person name="Straight P."/>
            <person name="Clardy J."/>
            <person name="Hung D."/>
            <person name="Kolter R."/>
            <person name="Mekalanos J."/>
            <person name="Walker S."/>
            <person name="Walsh C.T."/>
            <person name="Lander E."/>
            <person name="Galagan J."/>
            <person name="Nusbaum C."/>
            <person name="Birren B."/>
        </authorList>
    </citation>
    <scope>NUCLEOTIDE SEQUENCE [LARGE SCALE GENOMIC DNA]</scope>
    <source>
        <strain evidence="10">ATCC 25486 / DSM 40338 / CBS 914.69 / JCM 4507 / NBRC 13074 / NRRL 2958 / 5647</strain>
    </source>
</reference>
<dbReference type="EMBL" id="CM000950">
    <property type="protein sequence ID" value="EDY63007.2"/>
    <property type="molecule type" value="Genomic_DNA"/>
</dbReference>
<evidence type="ECO:0000256" key="6">
    <source>
        <dbReference type="ARBA" id="ARBA00023235"/>
    </source>
</evidence>
<dbReference type="SUPFAM" id="SSF56349">
    <property type="entry name" value="DNA breaking-rejoining enzymes"/>
    <property type="match status" value="1"/>
</dbReference>
<dbReference type="GO" id="GO:0006265">
    <property type="term" value="P:DNA topological change"/>
    <property type="evidence" value="ECO:0007669"/>
    <property type="project" value="InterPro"/>
</dbReference>
<dbReference type="SUPFAM" id="SSF55869">
    <property type="entry name" value="DNA topoisomerase I domain"/>
    <property type="match status" value="1"/>
</dbReference>
<accession>B5H816</accession>
<evidence type="ECO:0000256" key="3">
    <source>
        <dbReference type="ARBA" id="ARBA00012891"/>
    </source>
</evidence>
<dbReference type="EC" id="5.6.2.1" evidence="3"/>
<keyword evidence="6 9" id="KW-0413">Isomerase</keyword>
<dbReference type="GO" id="GO:0003917">
    <property type="term" value="F:DNA topoisomerase type I (single strand cut, ATP-independent) activity"/>
    <property type="evidence" value="ECO:0007669"/>
    <property type="project" value="UniProtKB-EC"/>
</dbReference>
<feature type="compositionally biased region" description="Basic and acidic residues" evidence="7">
    <location>
        <begin position="284"/>
        <end position="293"/>
    </location>
</feature>
<feature type="compositionally biased region" description="Basic residues" evidence="7">
    <location>
        <begin position="294"/>
        <end position="303"/>
    </location>
</feature>
<evidence type="ECO:0000256" key="4">
    <source>
        <dbReference type="ARBA" id="ARBA00023029"/>
    </source>
</evidence>
<dbReference type="InterPro" id="IPR035447">
    <property type="entry name" value="DNA_topo_I_N_sf"/>
</dbReference>
<organism evidence="9 10">
    <name type="scientific">Streptomyces pristinaespiralis (strain ATCC 25486 / DSM 40338 / CBS 914.69 / JCM 4507 / KCC S-0507 / NBRC 13074 / NRRL 2958 / 5647)</name>
    <dbReference type="NCBI Taxonomy" id="457429"/>
    <lineage>
        <taxon>Bacteria</taxon>
        <taxon>Bacillati</taxon>
        <taxon>Actinomycetota</taxon>
        <taxon>Actinomycetes</taxon>
        <taxon>Kitasatosporales</taxon>
        <taxon>Streptomycetaceae</taxon>
        <taxon>Streptomyces</taxon>
    </lineage>
</organism>
<protein>
    <recommendedName>
        <fullName evidence="3">DNA topoisomerase</fullName>
        <ecNumber evidence="3">5.6.2.1</ecNumber>
    </recommendedName>
</protein>
<dbReference type="Gene3D" id="1.10.132.120">
    <property type="match status" value="1"/>
</dbReference>
<gene>
    <name evidence="9" type="ORF">SSDG_01326</name>
</gene>
<keyword evidence="4" id="KW-0799">Topoisomerase</keyword>
<dbReference type="PRINTS" id="PR00416">
    <property type="entry name" value="EUTPISMRASEI"/>
</dbReference>
<dbReference type="AlphaFoldDB" id="B5H816"/>
<dbReference type="Gene3D" id="3.30.66.10">
    <property type="entry name" value="DNA topoisomerase I domain"/>
    <property type="match status" value="1"/>
</dbReference>
<evidence type="ECO:0000256" key="1">
    <source>
        <dbReference type="ARBA" id="ARBA00000213"/>
    </source>
</evidence>
<feature type="region of interest" description="Disordered" evidence="7">
    <location>
        <begin position="284"/>
        <end position="334"/>
    </location>
</feature>
<feature type="domain" description="DNA topoisomerase I catalytic core eukaryotic-type" evidence="8">
    <location>
        <begin position="29"/>
        <end position="235"/>
    </location>
</feature>
<comment type="similarity">
    <text evidence="2">Belongs to the type IB topoisomerase family.</text>
</comment>
<feature type="compositionally biased region" description="Low complexity" evidence="7">
    <location>
        <begin position="314"/>
        <end position="324"/>
    </location>
</feature>
<dbReference type="Proteomes" id="UP000002805">
    <property type="component" value="Chromosome"/>
</dbReference>
<feature type="compositionally biased region" description="Basic and acidic residues" evidence="7">
    <location>
        <begin position="466"/>
        <end position="476"/>
    </location>
</feature>